<dbReference type="SUPFAM" id="SSF52540">
    <property type="entry name" value="P-loop containing nucleoside triphosphate hydrolases"/>
    <property type="match status" value="1"/>
</dbReference>
<dbReference type="EC" id="2.7.4.3" evidence="4"/>
<dbReference type="HAMAP" id="MF_00235">
    <property type="entry name" value="Adenylate_kinase_Adk"/>
    <property type="match status" value="1"/>
</dbReference>
<comment type="caution">
    <text evidence="4">The sequence shown here is derived from an EMBL/GenBank/DDBJ whole genome shotgun (WGS) entry which is preliminary data.</text>
</comment>
<dbReference type="GO" id="GO:0004017">
    <property type="term" value="F:AMP kinase activity"/>
    <property type="evidence" value="ECO:0007669"/>
    <property type="project" value="UniProtKB-EC"/>
</dbReference>
<name>A0A645HN12_9ZZZZ</name>
<dbReference type="InterPro" id="IPR033690">
    <property type="entry name" value="Adenylat_kinase_CS"/>
</dbReference>
<dbReference type="InterPro" id="IPR000850">
    <property type="entry name" value="Adenylat/UMP-CMP_kin"/>
</dbReference>
<reference evidence="4" key="1">
    <citation type="submission" date="2019-08" db="EMBL/GenBank/DDBJ databases">
        <authorList>
            <person name="Kucharzyk K."/>
            <person name="Murdoch R.W."/>
            <person name="Higgins S."/>
            <person name="Loffler F."/>
        </authorList>
    </citation>
    <scope>NUCLEOTIDE SEQUENCE</scope>
</reference>
<evidence type="ECO:0000256" key="1">
    <source>
        <dbReference type="ARBA" id="ARBA00022679"/>
    </source>
</evidence>
<dbReference type="Gene3D" id="3.40.50.300">
    <property type="entry name" value="P-loop containing nucleotide triphosphate hydrolases"/>
    <property type="match status" value="1"/>
</dbReference>
<evidence type="ECO:0000313" key="4">
    <source>
        <dbReference type="EMBL" id="MPN37494.1"/>
    </source>
</evidence>
<dbReference type="AlphaFoldDB" id="A0A645HN12"/>
<keyword evidence="3 4" id="KW-0418">Kinase</keyword>
<keyword evidence="1 4" id="KW-0808">Transferase</keyword>
<dbReference type="PROSITE" id="PS00113">
    <property type="entry name" value="ADENYLATE_KINASE"/>
    <property type="match status" value="1"/>
</dbReference>
<dbReference type="EMBL" id="VSSQ01092175">
    <property type="protein sequence ID" value="MPN37494.1"/>
    <property type="molecule type" value="Genomic_DNA"/>
</dbReference>
<dbReference type="GO" id="GO:0005524">
    <property type="term" value="F:ATP binding"/>
    <property type="evidence" value="ECO:0007669"/>
    <property type="project" value="InterPro"/>
</dbReference>
<dbReference type="Pfam" id="PF00406">
    <property type="entry name" value="ADK"/>
    <property type="match status" value="1"/>
</dbReference>
<proteinExistence type="inferred from homology"/>
<evidence type="ECO:0000256" key="2">
    <source>
        <dbReference type="ARBA" id="ARBA00022741"/>
    </source>
</evidence>
<accession>A0A645HN12</accession>
<dbReference type="PRINTS" id="PR00094">
    <property type="entry name" value="ADENYLTKNASE"/>
</dbReference>
<gene>
    <name evidence="4" type="primary">adk_54</name>
    <name evidence="4" type="ORF">SDC9_185013</name>
</gene>
<protein>
    <submittedName>
        <fullName evidence="4">Adenylate kinase</fullName>
        <ecNumber evidence="4">2.7.4.3</ecNumber>
    </submittedName>
</protein>
<sequence>MAEKYQIPYLSSGHVFREMSKEKTALGRFVKETINAGYLIPDDKTVEIVMEYLSKPEYTNGFILDGFPRTVPQAQAFEKFTHGEEIVILIDVSDKEALWRLSGRVSDREDETLQAIRKRINLFHEKTSQVLDYYAERKHLAVVDGEKTVEEVFAQIVEKVEQIEALQHKKAAEKAE</sequence>
<organism evidence="4">
    <name type="scientific">bioreactor metagenome</name>
    <dbReference type="NCBI Taxonomy" id="1076179"/>
    <lineage>
        <taxon>unclassified sequences</taxon>
        <taxon>metagenomes</taxon>
        <taxon>ecological metagenomes</taxon>
    </lineage>
</organism>
<dbReference type="InterPro" id="IPR027417">
    <property type="entry name" value="P-loop_NTPase"/>
</dbReference>
<evidence type="ECO:0000256" key="3">
    <source>
        <dbReference type="ARBA" id="ARBA00022777"/>
    </source>
</evidence>
<dbReference type="CDD" id="cd01428">
    <property type="entry name" value="ADK"/>
    <property type="match status" value="1"/>
</dbReference>
<dbReference type="PANTHER" id="PTHR23359">
    <property type="entry name" value="NUCLEOTIDE KINASE"/>
    <property type="match status" value="1"/>
</dbReference>
<keyword evidence="2" id="KW-0547">Nucleotide-binding</keyword>